<dbReference type="AlphaFoldDB" id="A0A016WVN7"/>
<protein>
    <submittedName>
        <fullName evidence="1">Uncharacterized protein</fullName>
    </submittedName>
</protein>
<gene>
    <name evidence="1" type="primary">Acey_s0482.g2281</name>
    <name evidence="1" type="ORF">Y032_0482g2281</name>
</gene>
<evidence type="ECO:0000313" key="1">
    <source>
        <dbReference type="EMBL" id="EYC43740.1"/>
    </source>
</evidence>
<evidence type="ECO:0000313" key="2">
    <source>
        <dbReference type="Proteomes" id="UP000024635"/>
    </source>
</evidence>
<dbReference type="Proteomes" id="UP000024635">
    <property type="component" value="Unassembled WGS sequence"/>
</dbReference>
<name>A0A016WVN7_9BILA</name>
<accession>A0A016WVN7</accession>
<organism evidence="1 2">
    <name type="scientific">Ancylostoma ceylanicum</name>
    <dbReference type="NCBI Taxonomy" id="53326"/>
    <lineage>
        <taxon>Eukaryota</taxon>
        <taxon>Metazoa</taxon>
        <taxon>Ecdysozoa</taxon>
        <taxon>Nematoda</taxon>
        <taxon>Chromadorea</taxon>
        <taxon>Rhabditida</taxon>
        <taxon>Rhabditina</taxon>
        <taxon>Rhabditomorpha</taxon>
        <taxon>Strongyloidea</taxon>
        <taxon>Ancylostomatidae</taxon>
        <taxon>Ancylostomatinae</taxon>
        <taxon>Ancylostoma</taxon>
    </lineage>
</organism>
<reference evidence="2" key="1">
    <citation type="journal article" date="2015" name="Nat. Genet.">
        <title>The genome and transcriptome of the zoonotic hookworm Ancylostoma ceylanicum identify infection-specific gene families.</title>
        <authorList>
            <person name="Schwarz E.M."/>
            <person name="Hu Y."/>
            <person name="Antoshechkin I."/>
            <person name="Miller M.M."/>
            <person name="Sternberg P.W."/>
            <person name="Aroian R.V."/>
        </authorList>
    </citation>
    <scope>NUCLEOTIDE SEQUENCE</scope>
    <source>
        <strain evidence="2">HY135</strain>
    </source>
</reference>
<keyword evidence="2" id="KW-1185">Reference proteome</keyword>
<comment type="caution">
    <text evidence="1">The sequence shown here is derived from an EMBL/GenBank/DDBJ whole genome shotgun (WGS) entry which is preliminary data.</text>
</comment>
<sequence length="78" mass="8963">MATETSPQLKRFSASLATATWYFCSLVNTEQKYILNSKTSLISCYINARYVCLIISLTMAHRKNRRTHSQPNEVLFNS</sequence>
<dbReference type="EMBL" id="JARK01000082">
    <property type="protein sequence ID" value="EYC43740.1"/>
    <property type="molecule type" value="Genomic_DNA"/>
</dbReference>
<proteinExistence type="predicted"/>